<feature type="compositionally biased region" description="Acidic residues" evidence="8">
    <location>
        <begin position="302"/>
        <end position="320"/>
    </location>
</feature>
<name>A0ABZ1GM21_9ACTN</name>
<comment type="similarity">
    <text evidence="1 7">Belongs to the peptidase S11 family.</text>
</comment>
<protein>
    <submittedName>
        <fullName evidence="10">D-alanyl-D-alanine carboxypeptidase</fullName>
    </submittedName>
</protein>
<feature type="compositionally biased region" description="Low complexity" evidence="8">
    <location>
        <begin position="202"/>
        <end position="216"/>
    </location>
</feature>
<evidence type="ECO:0000313" key="10">
    <source>
        <dbReference type="EMBL" id="WSD07228.1"/>
    </source>
</evidence>
<dbReference type="InterPro" id="IPR001967">
    <property type="entry name" value="Peptidase_S11_N"/>
</dbReference>
<evidence type="ECO:0000256" key="4">
    <source>
        <dbReference type="ARBA" id="ARBA00022960"/>
    </source>
</evidence>
<feature type="compositionally biased region" description="Acidic residues" evidence="8">
    <location>
        <begin position="327"/>
        <end position="347"/>
    </location>
</feature>
<feature type="compositionally biased region" description="Acidic residues" evidence="8">
    <location>
        <begin position="103"/>
        <end position="113"/>
    </location>
</feature>
<gene>
    <name evidence="10" type="ORF">OIE73_16630</name>
</gene>
<evidence type="ECO:0000313" key="11">
    <source>
        <dbReference type="Proteomes" id="UP001335325"/>
    </source>
</evidence>
<evidence type="ECO:0000256" key="8">
    <source>
        <dbReference type="SAM" id="MobiDB-lite"/>
    </source>
</evidence>
<feature type="compositionally biased region" description="Basic and acidic residues" evidence="8">
    <location>
        <begin position="405"/>
        <end position="423"/>
    </location>
</feature>
<feature type="region of interest" description="Disordered" evidence="8">
    <location>
        <begin position="1"/>
        <end position="531"/>
    </location>
</feature>
<feature type="compositionally biased region" description="Acidic residues" evidence="8">
    <location>
        <begin position="250"/>
        <end position="262"/>
    </location>
</feature>
<evidence type="ECO:0000259" key="9">
    <source>
        <dbReference type="Pfam" id="PF00768"/>
    </source>
</evidence>
<keyword evidence="5" id="KW-0573">Peptidoglycan synthesis</keyword>
<dbReference type="EMBL" id="CP109134">
    <property type="protein sequence ID" value="WSD07228.1"/>
    <property type="molecule type" value="Genomic_DNA"/>
</dbReference>
<keyword evidence="3" id="KW-0378">Hydrolase</keyword>
<feature type="compositionally biased region" description="Low complexity" evidence="8">
    <location>
        <begin position="114"/>
        <end position="156"/>
    </location>
</feature>
<dbReference type="GO" id="GO:0004180">
    <property type="term" value="F:carboxypeptidase activity"/>
    <property type="evidence" value="ECO:0007669"/>
    <property type="project" value="UniProtKB-KW"/>
</dbReference>
<feature type="compositionally biased region" description="Basic and acidic residues" evidence="8">
    <location>
        <begin position="10"/>
        <end position="20"/>
    </location>
</feature>
<dbReference type="Pfam" id="PF00768">
    <property type="entry name" value="Peptidase_S11"/>
    <property type="match status" value="1"/>
</dbReference>
<evidence type="ECO:0000256" key="1">
    <source>
        <dbReference type="ARBA" id="ARBA00007164"/>
    </source>
</evidence>
<keyword evidence="10" id="KW-0645">Protease</keyword>
<keyword evidence="2" id="KW-0732">Signal</keyword>
<accession>A0ABZ1GM21</accession>
<sequence>MEEASVAGESPDRSKQRESSEEPTPGSAGPVPEARSEGGAAGKRDPRLPATRDTSSPSPSSTASASASTSDSSTSSSKSTASANDRGGVDTATRVLSARDTETEGEEAEDSVEAADSGSADSGSADSGSADSGSVDSGSVDSGSVDSGSVDSGSVDSEPESADGKPDGRDDSATEGDERLQAVVTAWVRSAEEVDQDEDGESAQGAQGAQDSADGDTGAENGPEDVKDGSVSRDEGSSGASGGGAADDTGTTEESEESDGAEAGDAPGSAHDTDTDSDAESDAESESNAESETDSETKSEADADTASEDEATPAAEDDGDSASGSADGDDTDASPEPQPEADAEPEPEGAKATPEPSADKADDGDDGEGTGDAKPPTDQPTAVFKAPRPSAPAVDQPTTMLKLGDAAKEADKAERVGRSDSKGGSKGGAASEAVPDADPESGPERAGTFVPLKDLDAPDTRKPPKRVDSATTSLRLPSSAQARPAAPPAEGTRAVPQVGPELTRQQPLPPKPPLDLLAELTNTPPPPDTPLRTTLRRVKVWTPLVALLVIVFAVVQNMRALPTPTLELTAEDTFTFDGGKVDIPWPASGQAALDVQGIGTFGSSGEQKPLPIASVAKVMTTYLILRDHPLKSGAKGPMIKIDDAAEKQSGAKNESTVHVTSGDEFSQREALEAVLIASANNVARLVARWDAGSEEAFVEKMNKAAKDLGMTNTTYTDPSGLNNTTVSTAVDQVKLARAAMEQPAFREIAAMMSYDDYKGKNWSNWNQLVGSNGVVGIKTGTTTSALGNLVFAAKKDVDGETRTIVGAVVRQPAGGADNSILAGALSAGDRLIRAAQEALESTTVLKKGTVVGYVDDGLGGRTPVALTEDVRAAGWAGLKVKLTFTGGELPHRAKAGTEVGSLAVGDGTNSGAVKVPVTLQEDLVEPGFPDKLTRLG</sequence>
<evidence type="ECO:0000256" key="5">
    <source>
        <dbReference type="ARBA" id="ARBA00022984"/>
    </source>
</evidence>
<feature type="compositionally biased region" description="Low complexity" evidence="8">
    <location>
        <begin position="51"/>
        <end position="83"/>
    </location>
</feature>
<feature type="compositionally biased region" description="Basic and acidic residues" evidence="8">
    <location>
        <begin position="453"/>
        <end position="468"/>
    </location>
</feature>
<evidence type="ECO:0000256" key="6">
    <source>
        <dbReference type="ARBA" id="ARBA00023316"/>
    </source>
</evidence>
<keyword evidence="10" id="KW-0121">Carboxypeptidase</keyword>
<dbReference type="InterPro" id="IPR018044">
    <property type="entry name" value="Peptidase_S11"/>
</dbReference>
<feature type="compositionally biased region" description="Basic and acidic residues" evidence="8">
    <location>
        <begin position="162"/>
        <end position="180"/>
    </location>
</feature>
<dbReference type="SUPFAM" id="SSF56601">
    <property type="entry name" value="beta-lactamase/transpeptidase-like"/>
    <property type="match status" value="1"/>
</dbReference>
<dbReference type="Gene3D" id="3.40.710.10">
    <property type="entry name" value="DD-peptidase/beta-lactamase superfamily"/>
    <property type="match status" value="1"/>
</dbReference>
<dbReference type="InterPro" id="IPR012338">
    <property type="entry name" value="Beta-lactam/transpept-like"/>
</dbReference>
<dbReference type="Proteomes" id="UP001335325">
    <property type="component" value="Chromosome"/>
</dbReference>
<dbReference type="PRINTS" id="PR00725">
    <property type="entry name" value="DADACBPTASE1"/>
</dbReference>
<feature type="compositionally biased region" description="Acidic residues" evidence="8">
    <location>
        <begin position="275"/>
        <end position="294"/>
    </location>
</feature>
<keyword evidence="6" id="KW-0961">Cell wall biogenesis/degradation</keyword>
<keyword evidence="11" id="KW-1185">Reference proteome</keyword>
<reference evidence="10 11" key="1">
    <citation type="submission" date="2022-10" db="EMBL/GenBank/DDBJ databases">
        <title>The complete genomes of actinobacterial strains from the NBC collection.</title>
        <authorList>
            <person name="Joergensen T.S."/>
            <person name="Alvarez Arevalo M."/>
            <person name="Sterndorff E.B."/>
            <person name="Faurdal D."/>
            <person name="Vuksanovic O."/>
            <person name="Mourched A.-S."/>
            <person name="Charusanti P."/>
            <person name="Shaw S."/>
            <person name="Blin K."/>
            <person name="Weber T."/>
        </authorList>
    </citation>
    <scope>NUCLEOTIDE SEQUENCE [LARGE SCALE GENOMIC DNA]</scope>
    <source>
        <strain evidence="10 11">NBC 01753</strain>
    </source>
</reference>
<feature type="domain" description="Peptidase S11 D-alanyl-D-alanine carboxypeptidase A N-terminal" evidence="9">
    <location>
        <begin position="606"/>
        <end position="796"/>
    </location>
</feature>
<feature type="compositionally biased region" description="Basic and acidic residues" evidence="8">
    <location>
        <begin position="224"/>
        <end position="236"/>
    </location>
</feature>
<dbReference type="PANTHER" id="PTHR21581:SF33">
    <property type="entry name" value="D-ALANYL-D-ALANINE CARBOXYPEPTIDASE DACB"/>
    <property type="match status" value="1"/>
</dbReference>
<organism evidence="10 11">
    <name type="scientific">Streptomyces hirsutus</name>
    <dbReference type="NCBI Taxonomy" id="35620"/>
    <lineage>
        <taxon>Bacteria</taxon>
        <taxon>Bacillati</taxon>
        <taxon>Actinomycetota</taxon>
        <taxon>Actinomycetes</taxon>
        <taxon>Kitasatosporales</taxon>
        <taxon>Streptomycetaceae</taxon>
        <taxon>Streptomyces</taxon>
    </lineage>
</organism>
<dbReference type="PANTHER" id="PTHR21581">
    <property type="entry name" value="D-ALANYL-D-ALANINE CARBOXYPEPTIDASE"/>
    <property type="match status" value="1"/>
</dbReference>
<evidence type="ECO:0000256" key="3">
    <source>
        <dbReference type="ARBA" id="ARBA00022801"/>
    </source>
</evidence>
<proteinExistence type="inferred from homology"/>
<evidence type="ECO:0000256" key="2">
    <source>
        <dbReference type="ARBA" id="ARBA00022729"/>
    </source>
</evidence>
<keyword evidence="4" id="KW-0133">Cell shape</keyword>
<evidence type="ECO:0000256" key="7">
    <source>
        <dbReference type="RuleBase" id="RU004016"/>
    </source>
</evidence>